<reference evidence="3 4" key="1">
    <citation type="submission" date="2024-06" db="EMBL/GenBank/DDBJ databases">
        <authorList>
            <person name="Pan Q."/>
            <person name="Wen M."/>
            <person name="Jouanno E."/>
            <person name="Zahm M."/>
            <person name="Klopp C."/>
            <person name="Cabau C."/>
            <person name="Louis A."/>
            <person name="Berthelot C."/>
            <person name="Parey E."/>
            <person name="Roest Crollius H."/>
            <person name="Montfort J."/>
            <person name="Robinson-Rechavi M."/>
            <person name="Bouchez O."/>
            <person name="Lampietro C."/>
            <person name="Lopez Roques C."/>
            <person name="Donnadieu C."/>
            <person name="Postlethwait J."/>
            <person name="Bobe J."/>
            <person name="Verreycken H."/>
            <person name="Guiguen Y."/>
        </authorList>
    </citation>
    <scope>NUCLEOTIDE SEQUENCE [LARGE SCALE GENOMIC DNA]</scope>
    <source>
        <strain evidence="3">Up_M1</strain>
        <tissue evidence="3">Testis</tissue>
    </source>
</reference>
<dbReference type="InterPro" id="IPR048365">
    <property type="entry name" value="TNP-like_RNaseH_N"/>
</dbReference>
<organism evidence="3 4">
    <name type="scientific">Umbra pygmaea</name>
    <name type="common">Eastern mudminnow</name>
    <dbReference type="NCBI Taxonomy" id="75934"/>
    <lineage>
        <taxon>Eukaryota</taxon>
        <taxon>Metazoa</taxon>
        <taxon>Chordata</taxon>
        <taxon>Craniata</taxon>
        <taxon>Vertebrata</taxon>
        <taxon>Euteleostomi</taxon>
        <taxon>Actinopterygii</taxon>
        <taxon>Neopterygii</taxon>
        <taxon>Teleostei</taxon>
        <taxon>Protacanthopterygii</taxon>
        <taxon>Esociformes</taxon>
        <taxon>Umbridae</taxon>
        <taxon>Umbra</taxon>
    </lineage>
</organism>
<name>A0ABD0X5Z7_UMBPY</name>
<dbReference type="PANTHER" id="PTHR47577:SF2">
    <property type="entry name" value="THAP DOMAIN CONTAINING 9"/>
    <property type="match status" value="1"/>
</dbReference>
<comment type="caution">
    <text evidence="3">The sequence shown here is derived from an EMBL/GenBank/DDBJ whole genome shotgun (WGS) entry which is preliminary data.</text>
</comment>
<dbReference type="Pfam" id="PF21789">
    <property type="entry name" value="TNP-like_RNaseH_C"/>
    <property type="match status" value="1"/>
</dbReference>
<dbReference type="Pfam" id="PF21787">
    <property type="entry name" value="TNP-like_RNaseH_N"/>
    <property type="match status" value="1"/>
</dbReference>
<evidence type="ECO:0000313" key="4">
    <source>
        <dbReference type="Proteomes" id="UP001557470"/>
    </source>
</evidence>
<keyword evidence="4" id="KW-1185">Reference proteome</keyword>
<gene>
    <name evidence="3" type="ORF">UPYG_G00125600</name>
</gene>
<dbReference type="Proteomes" id="UP001557470">
    <property type="component" value="Unassembled WGS sequence"/>
</dbReference>
<evidence type="ECO:0000313" key="3">
    <source>
        <dbReference type="EMBL" id="KAL0994673.1"/>
    </source>
</evidence>
<feature type="domain" description="Transposable element P transposase-like RNase H" evidence="1">
    <location>
        <begin position="20"/>
        <end position="93"/>
    </location>
</feature>
<proteinExistence type="predicted"/>
<evidence type="ECO:0000259" key="2">
    <source>
        <dbReference type="Pfam" id="PF21789"/>
    </source>
</evidence>
<dbReference type="AlphaFoldDB" id="A0ABD0X5Z7"/>
<sequence length="244" mass="27472">MKIPLPHPHTLLKWLQTVNAEPGLNTLLLDMLQRLKNEDPVMYARVCLVLDGMSIRRQVQYDSHKQTMIGFVDLGSGIDETSVASEALVFMLRLNDGTPLHRSKRYLSVTGFVINIDSFTMMIPELLEGQRYVCTYRLSQDHLELFFNSIRASGGWNNNPTVAHFQSYFRRIMVRCGIAPGKTGNVQAQDDTMCLSAVDMSSVVPAEDDDDNIASSPFEQITGKLCYPVAYKDHNINTPQSLGW</sequence>
<dbReference type="EMBL" id="JAGEUA010000003">
    <property type="protein sequence ID" value="KAL0994673.1"/>
    <property type="molecule type" value="Genomic_DNA"/>
</dbReference>
<dbReference type="InterPro" id="IPR048367">
    <property type="entry name" value="TNP-like_RNaseH_C"/>
</dbReference>
<feature type="domain" description="Transposable element P transposase-like RNase H C-terminal" evidence="2">
    <location>
        <begin position="136"/>
        <end position="170"/>
    </location>
</feature>
<evidence type="ECO:0000259" key="1">
    <source>
        <dbReference type="Pfam" id="PF21787"/>
    </source>
</evidence>
<dbReference type="PANTHER" id="PTHR47577">
    <property type="entry name" value="THAP DOMAIN-CONTAINING PROTEIN 6"/>
    <property type="match status" value="1"/>
</dbReference>
<accession>A0ABD0X5Z7</accession>
<protein>
    <submittedName>
        <fullName evidence="3">Uncharacterized protein</fullName>
    </submittedName>
</protein>